<dbReference type="RefSeq" id="WP_218148664.1">
    <property type="nucleotide sequence ID" value="NZ_FNXY01000007.1"/>
</dbReference>
<dbReference type="InterPro" id="IPR013766">
    <property type="entry name" value="Thioredoxin_domain"/>
</dbReference>
<dbReference type="PROSITE" id="PS51352">
    <property type="entry name" value="THIOREDOXIN_2"/>
    <property type="match status" value="1"/>
</dbReference>
<dbReference type="STRING" id="408657.SAMN04487995_4398"/>
<accession>A0A1H6YDX4</accession>
<dbReference type="GO" id="GO:0016491">
    <property type="term" value="F:oxidoreductase activity"/>
    <property type="evidence" value="ECO:0007669"/>
    <property type="project" value="InterPro"/>
</dbReference>
<dbReference type="InterPro" id="IPR036249">
    <property type="entry name" value="Thioredoxin-like_sf"/>
</dbReference>
<sequence length="199" mass="22467">MLKKGFVVGWLTLLSGIVAAVFWYNDWKYQLPTPVPANYRPVANGTRIDFKSKIPGQSDKPLFLHFYNPHCPCSRFNKNHFKTLVNSYGKDVQFVVVVLSDETHTVDYIQDKIGLKIPVIFDQTVAEQCGVYATPQAAIIGRDQRLYYRGNYNASRYCTEEKTAYARIAIEGLLKSQSLPAANVLAMKSYGCTIPLCKN</sequence>
<evidence type="ECO:0000259" key="1">
    <source>
        <dbReference type="PROSITE" id="PS51352"/>
    </source>
</evidence>
<dbReference type="Proteomes" id="UP000199532">
    <property type="component" value="Unassembled WGS sequence"/>
</dbReference>
<keyword evidence="2" id="KW-0413">Isomerase</keyword>
<gene>
    <name evidence="2" type="ORF">SAMN04487995_4398</name>
</gene>
<proteinExistence type="predicted"/>
<feature type="domain" description="Thioredoxin" evidence="1">
    <location>
        <begin position="29"/>
        <end position="175"/>
    </location>
</feature>
<dbReference type="Pfam" id="PF20029">
    <property type="entry name" value="DUF6436"/>
    <property type="match status" value="1"/>
</dbReference>
<reference evidence="2 3" key="1">
    <citation type="submission" date="2016-10" db="EMBL/GenBank/DDBJ databases">
        <authorList>
            <person name="de Groot N.N."/>
        </authorList>
    </citation>
    <scope>NUCLEOTIDE SEQUENCE [LARGE SCALE GENOMIC DNA]</scope>
    <source>
        <strain evidence="2 3">DSM 19938</strain>
    </source>
</reference>
<name>A0A1H6YDX4_9BACT</name>
<dbReference type="GO" id="GO:0016853">
    <property type="term" value="F:isomerase activity"/>
    <property type="evidence" value="ECO:0007669"/>
    <property type="project" value="UniProtKB-KW"/>
</dbReference>
<dbReference type="Gene3D" id="3.40.30.10">
    <property type="entry name" value="Glutaredoxin"/>
    <property type="match status" value="1"/>
</dbReference>
<dbReference type="InterPro" id="IPR045494">
    <property type="entry name" value="DUF6436"/>
</dbReference>
<evidence type="ECO:0000313" key="2">
    <source>
        <dbReference type="EMBL" id="SEJ38676.1"/>
    </source>
</evidence>
<dbReference type="EMBL" id="FNXY01000007">
    <property type="protein sequence ID" value="SEJ38676.1"/>
    <property type="molecule type" value="Genomic_DNA"/>
</dbReference>
<evidence type="ECO:0000313" key="3">
    <source>
        <dbReference type="Proteomes" id="UP000199532"/>
    </source>
</evidence>
<organism evidence="2 3">
    <name type="scientific">Dyadobacter koreensis</name>
    <dbReference type="NCBI Taxonomy" id="408657"/>
    <lineage>
        <taxon>Bacteria</taxon>
        <taxon>Pseudomonadati</taxon>
        <taxon>Bacteroidota</taxon>
        <taxon>Cytophagia</taxon>
        <taxon>Cytophagales</taxon>
        <taxon>Spirosomataceae</taxon>
        <taxon>Dyadobacter</taxon>
    </lineage>
</organism>
<dbReference type="AlphaFoldDB" id="A0A1H6YDX4"/>
<keyword evidence="3" id="KW-1185">Reference proteome</keyword>
<dbReference type="SUPFAM" id="SSF52833">
    <property type="entry name" value="Thioredoxin-like"/>
    <property type="match status" value="1"/>
</dbReference>
<protein>
    <submittedName>
        <fullName evidence="2">Thiol-disulfide isomerase or thioredoxin</fullName>
    </submittedName>
</protein>